<accession>A0A2K9NS92</accession>
<evidence type="ECO:0000313" key="2">
    <source>
        <dbReference type="EMBL" id="AUN98389.1"/>
    </source>
</evidence>
<keyword evidence="3" id="KW-1185">Reference proteome</keyword>
<evidence type="ECO:0000256" key="1">
    <source>
        <dbReference type="SAM" id="MobiDB-lite"/>
    </source>
</evidence>
<proteinExistence type="predicted"/>
<feature type="region of interest" description="Disordered" evidence="1">
    <location>
        <begin position="33"/>
        <end position="79"/>
    </location>
</feature>
<dbReference type="Proteomes" id="UP000235584">
    <property type="component" value="Chromosome"/>
</dbReference>
<dbReference type="AlphaFoldDB" id="A0A2K9NS92"/>
<reference evidence="2 3" key="1">
    <citation type="submission" date="2018-01" db="EMBL/GenBank/DDBJ databases">
        <title>Complete genome sequence of Bacteriovorax stolpii DSM12778.</title>
        <authorList>
            <person name="Tang B."/>
            <person name="Chang J."/>
        </authorList>
    </citation>
    <scope>NUCLEOTIDE SEQUENCE [LARGE SCALE GENOMIC DNA]</scope>
    <source>
        <strain evidence="2 3">DSM 12778</strain>
    </source>
</reference>
<sequence>MNIDNKLLNLKSYLSENKLGKSGIKTTLNESAVAGSEKNNVDLNLDGDSKNPNEKSKKKQKNKEATTTQKETKEVAPVKSDAEIKQANLKKLNLL</sequence>
<dbReference type="EMBL" id="CP025704">
    <property type="protein sequence ID" value="AUN98389.1"/>
    <property type="molecule type" value="Genomic_DNA"/>
</dbReference>
<organism evidence="2 3">
    <name type="scientific">Bacteriovorax stolpii</name>
    <name type="common">Bdellovibrio stolpii</name>
    <dbReference type="NCBI Taxonomy" id="960"/>
    <lineage>
        <taxon>Bacteria</taxon>
        <taxon>Pseudomonadati</taxon>
        <taxon>Bdellovibrionota</taxon>
        <taxon>Bacteriovoracia</taxon>
        <taxon>Bacteriovoracales</taxon>
        <taxon>Bacteriovoracaceae</taxon>
        <taxon>Bacteriovorax</taxon>
    </lineage>
</organism>
<protein>
    <submittedName>
        <fullName evidence="2">Uncharacterized protein</fullName>
    </submittedName>
</protein>
<gene>
    <name evidence="2" type="ORF">C0V70_09780</name>
</gene>
<name>A0A2K9NS92_BACTC</name>
<evidence type="ECO:0000313" key="3">
    <source>
        <dbReference type="Proteomes" id="UP000235584"/>
    </source>
</evidence>
<feature type="compositionally biased region" description="Basic and acidic residues" evidence="1">
    <location>
        <begin position="70"/>
        <end position="79"/>
    </location>
</feature>
<dbReference type="KEGG" id="bsto:C0V70_09780"/>
<dbReference type="RefSeq" id="WP_102243680.1">
    <property type="nucleotide sequence ID" value="NZ_CP025704.1"/>
</dbReference>